<dbReference type="Pfam" id="PF06995">
    <property type="entry name" value="Phage_P2_GpU"/>
    <property type="match status" value="1"/>
</dbReference>
<accession>I3TTC4</accession>
<evidence type="ECO:0000313" key="2">
    <source>
        <dbReference type="Proteomes" id="UP000005258"/>
    </source>
</evidence>
<sequence>MTTISDPGIRRRIAALVGVAPHLLEPGGGATAAQRRAFDDTVSAILRIQAESGQDPDALTGALTWLVGRGTALSGALLALRPSALAALAAGVALDETIAVSASLMQQAKIPGSDMAAAWDRLLQSTLTADDGTGDRPVAMRALAADLPRLLAAAPRLGLKGMALVDAVGAAAQVMLRGQGRADATAGVMLGWMNGLAPGAADPMLAALESVARDGLPDGMAAGSDLGAMLGRAAGRLDLHGRVRSAMAAADGVVAQVAATIYVPPGVAAALGGIAEAAGIVPAQLARLGRFGFGLSTVAYTELRRATAWRWPAQDRIGRAPALQYVGPGTDEITLPATLHPWWRGGTGQIEQLRAMAAEGQPLLFTLSDGRVLGFWVITRIDETGRVFGPGGLARAIDLQISLAYYGEDDPTSEAA</sequence>
<dbReference type="AlphaFoldDB" id="I3TTC4"/>
<dbReference type="InterPro" id="IPR009734">
    <property type="entry name" value="Myoviridae_GpU"/>
</dbReference>
<evidence type="ECO:0000313" key="1">
    <source>
        <dbReference type="EMBL" id="AFK56012.1"/>
    </source>
</evidence>
<dbReference type="HOGENOM" id="CLU_660451_0_0_5"/>
<dbReference type="Proteomes" id="UP000005258">
    <property type="component" value="Plasmid pTM2"/>
</dbReference>
<dbReference type="EMBL" id="CP003238">
    <property type="protein sequence ID" value="AFK56012.1"/>
    <property type="molecule type" value="Genomic_DNA"/>
</dbReference>
<dbReference type="KEGG" id="tmo:TMO_b0004"/>
<reference evidence="1 2" key="1">
    <citation type="journal article" date="2012" name="J. Am. Chem. Soc.">
        <title>Bacterial biosynthesis and maturation of the didemnin anti-cancer agents.</title>
        <authorList>
            <person name="Xu Y."/>
            <person name="Kersten R.D."/>
            <person name="Nam S.J."/>
            <person name="Lu L."/>
            <person name="Al-Suwailem A.M."/>
            <person name="Zheng H."/>
            <person name="Fenical W."/>
            <person name="Dorrestein P.C."/>
            <person name="Moore B.S."/>
            <person name="Qian P.Y."/>
        </authorList>
    </citation>
    <scope>NUCLEOTIDE SEQUENCE [LARGE SCALE GENOMIC DNA]</scope>
    <source>
        <strain evidence="1 2">KA081020-065</strain>
    </source>
</reference>
<protein>
    <recommendedName>
        <fullName evidence="3">Phage tail protein</fullName>
    </recommendedName>
</protein>
<dbReference type="RefSeq" id="WP_014752765.1">
    <property type="nucleotide sequence ID" value="NC_017966.1"/>
</dbReference>
<name>I3TTC4_TISMK</name>
<organism evidence="1 2">
    <name type="scientific">Tistrella mobilis (strain KA081020-065)</name>
    <dbReference type="NCBI Taxonomy" id="1110502"/>
    <lineage>
        <taxon>Bacteria</taxon>
        <taxon>Pseudomonadati</taxon>
        <taxon>Pseudomonadota</taxon>
        <taxon>Alphaproteobacteria</taxon>
        <taxon>Geminicoccales</taxon>
        <taxon>Geminicoccaceae</taxon>
        <taxon>Tistrella</taxon>
    </lineage>
</organism>
<evidence type="ECO:0008006" key="3">
    <source>
        <dbReference type="Google" id="ProtNLM"/>
    </source>
</evidence>
<keyword evidence="1" id="KW-0614">Plasmid</keyword>
<keyword evidence="2" id="KW-1185">Reference proteome</keyword>
<geneLocation type="plasmid" evidence="1 2">
    <name>pTM2</name>
</geneLocation>
<proteinExistence type="predicted"/>
<gene>
    <name evidence="1" type="ordered locus">TMO_b0004</name>
</gene>